<dbReference type="Proteomes" id="UP000681340">
    <property type="component" value="Unassembled WGS sequence"/>
</dbReference>
<evidence type="ECO:0000259" key="8">
    <source>
        <dbReference type="PROSITE" id="PS50850"/>
    </source>
</evidence>
<dbReference type="Gene3D" id="1.20.1720.10">
    <property type="entry name" value="Multidrug resistance protein D"/>
    <property type="match status" value="1"/>
</dbReference>
<feature type="transmembrane region" description="Helical" evidence="7">
    <location>
        <begin position="176"/>
        <end position="195"/>
    </location>
</feature>
<keyword evidence="3" id="KW-1003">Cell membrane</keyword>
<feature type="domain" description="Major facilitator superfamily (MFS) profile" evidence="8">
    <location>
        <begin position="24"/>
        <end position="508"/>
    </location>
</feature>
<keyword evidence="5 7" id="KW-1133">Transmembrane helix</keyword>
<evidence type="ECO:0000256" key="2">
    <source>
        <dbReference type="ARBA" id="ARBA00022448"/>
    </source>
</evidence>
<organism evidence="9 10">
    <name type="scientific">Actinoplanes auranticolor</name>
    <dbReference type="NCBI Taxonomy" id="47988"/>
    <lineage>
        <taxon>Bacteria</taxon>
        <taxon>Bacillati</taxon>
        <taxon>Actinomycetota</taxon>
        <taxon>Actinomycetes</taxon>
        <taxon>Micromonosporales</taxon>
        <taxon>Micromonosporaceae</taxon>
        <taxon>Actinoplanes</taxon>
    </lineage>
</organism>
<dbReference type="PROSITE" id="PS50850">
    <property type="entry name" value="MFS"/>
    <property type="match status" value="1"/>
</dbReference>
<keyword evidence="10" id="KW-1185">Reference proteome</keyword>
<dbReference type="RefSeq" id="WP_212994854.1">
    <property type="nucleotide sequence ID" value="NZ_BAABEA010000014.1"/>
</dbReference>
<dbReference type="CDD" id="cd17321">
    <property type="entry name" value="MFS_MMR_MDR_like"/>
    <property type="match status" value="1"/>
</dbReference>
<feature type="transmembrane region" description="Helical" evidence="7">
    <location>
        <begin position="60"/>
        <end position="78"/>
    </location>
</feature>
<keyword evidence="2" id="KW-0813">Transport</keyword>
<dbReference type="AlphaFoldDB" id="A0A919VYK6"/>
<evidence type="ECO:0000256" key="5">
    <source>
        <dbReference type="ARBA" id="ARBA00022989"/>
    </source>
</evidence>
<dbReference type="PANTHER" id="PTHR42718:SF42">
    <property type="entry name" value="EXPORT PROTEIN"/>
    <property type="match status" value="1"/>
</dbReference>
<sequence length="529" mass="54761">MSINPPMAGHADPTIDDPRRRRTILIAVCIALMAVTASVTGLNVAQPELAVEFGASQSDVLWLINIYTMTLAALLLPLGALGDRRGRKPVLLIGLIIFGVANVAAGLATSTEMMLASRLLSGVAAAMIMPVTLAVITSTFPERERSKGIGVWTAVAGGGGILGMFLSALLVDVATWRWLFVLPVVLVLAAVVLTVRSVPNSREHIEHSFDTVGSVTSVIAVLTLIYVLHEGPVNGWTEPATMIGLAGGLLAMIGFIVWELRHPAPLLDIRLFGKRGLASGSLVLLAVFGVQAGILVVLFPFLQAVLGWSALQATLGMMPMALVMMLSSGLAPKLSARIGSRSTMAAGILLGGAGLALMAILVSVDGGFLSILPGMLAMGLGMGLSMTPSTEAITGSLPRESQGVASALNDVTREFGNALGVALLGAVLSAGYRSAIDPRLTGVPDEVADTAREGVANAVAIAGDAGPQTGALLRAAEQSFVEGWQHSMWAGAAVMAALFIYVLVRGPQRVAAADERTETNSNVPDMITG</sequence>
<protein>
    <submittedName>
        <fullName evidence="9">MFS transporter</fullName>
    </submittedName>
</protein>
<dbReference type="GO" id="GO:0022857">
    <property type="term" value="F:transmembrane transporter activity"/>
    <property type="evidence" value="ECO:0007669"/>
    <property type="project" value="InterPro"/>
</dbReference>
<feature type="transmembrane region" description="Helical" evidence="7">
    <location>
        <begin position="240"/>
        <end position="260"/>
    </location>
</feature>
<dbReference type="EMBL" id="BOQL01000099">
    <property type="protein sequence ID" value="GIM80502.1"/>
    <property type="molecule type" value="Genomic_DNA"/>
</dbReference>
<feature type="transmembrane region" description="Helical" evidence="7">
    <location>
        <begin position="24"/>
        <end position="45"/>
    </location>
</feature>
<feature type="transmembrane region" description="Helical" evidence="7">
    <location>
        <begin position="149"/>
        <end position="170"/>
    </location>
</feature>
<evidence type="ECO:0000256" key="3">
    <source>
        <dbReference type="ARBA" id="ARBA00022475"/>
    </source>
</evidence>
<feature type="transmembrane region" description="Helical" evidence="7">
    <location>
        <begin position="343"/>
        <end position="362"/>
    </location>
</feature>
<dbReference type="GO" id="GO:0005886">
    <property type="term" value="C:plasma membrane"/>
    <property type="evidence" value="ECO:0007669"/>
    <property type="project" value="UniProtKB-SubCell"/>
</dbReference>
<evidence type="ECO:0000256" key="4">
    <source>
        <dbReference type="ARBA" id="ARBA00022692"/>
    </source>
</evidence>
<feature type="transmembrane region" description="Helical" evidence="7">
    <location>
        <begin position="207"/>
        <end position="228"/>
    </location>
</feature>
<accession>A0A919VYK6</accession>
<feature type="transmembrane region" description="Helical" evidence="7">
    <location>
        <begin position="487"/>
        <end position="504"/>
    </location>
</feature>
<dbReference type="NCBIfam" id="TIGR00711">
    <property type="entry name" value="efflux_EmrB"/>
    <property type="match status" value="1"/>
</dbReference>
<name>A0A919VYK6_9ACTN</name>
<feature type="transmembrane region" description="Helical" evidence="7">
    <location>
        <begin position="281"/>
        <end position="302"/>
    </location>
</feature>
<dbReference type="InterPro" id="IPR020846">
    <property type="entry name" value="MFS_dom"/>
</dbReference>
<comment type="caution">
    <text evidence="9">The sequence shown here is derived from an EMBL/GenBank/DDBJ whole genome shotgun (WGS) entry which is preliminary data.</text>
</comment>
<reference evidence="9" key="1">
    <citation type="submission" date="2021-03" db="EMBL/GenBank/DDBJ databases">
        <title>Whole genome shotgun sequence of Actinoplanes auranticolor NBRC 12245.</title>
        <authorList>
            <person name="Komaki H."/>
            <person name="Tamura T."/>
        </authorList>
    </citation>
    <scope>NUCLEOTIDE SEQUENCE</scope>
    <source>
        <strain evidence="9">NBRC 12245</strain>
    </source>
</reference>
<gene>
    <name evidence="9" type="ORF">Aau02nite_90870</name>
</gene>
<evidence type="ECO:0000256" key="1">
    <source>
        <dbReference type="ARBA" id="ARBA00004651"/>
    </source>
</evidence>
<feature type="transmembrane region" description="Helical" evidence="7">
    <location>
        <begin position="115"/>
        <end position="137"/>
    </location>
</feature>
<evidence type="ECO:0000256" key="6">
    <source>
        <dbReference type="ARBA" id="ARBA00023136"/>
    </source>
</evidence>
<dbReference type="InterPro" id="IPR011701">
    <property type="entry name" value="MFS"/>
</dbReference>
<evidence type="ECO:0000313" key="9">
    <source>
        <dbReference type="EMBL" id="GIM80502.1"/>
    </source>
</evidence>
<dbReference type="SUPFAM" id="SSF103473">
    <property type="entry name" value="MFS general substrate transporter"/>
    <property type="match status" value="1"/>
</dbReference>
<comment type="subcellular location">
    <subcellularLocation>
        <location evidence="1">Cell membrane</location>
        <topology evidence="1">Multi-pass membrane protein</topology>
    </subcellularLocation>
</comment>
<keyword evidence="4 7" id="KW-0812">Transmembrane</keyword>
<feature type="transmembrane region" description="Helical" evidence="7">
    <location>
        <begin position="308"/>
        <end position="331"/>
    </location>
</feature>
<keyword evidence="6 7" id="KW-0472">Membrane</keyword>
<feature type="transmembrane region" description="Helical" evidence="7">
    <location>
        <begin position="90"/>
        <end position="109"/>
    </location>
</feature>
<evidence type="ECO:0000256" key="7">
    <source>
        <dbReference type="SAM" id="Phobius"/>
    </source>
</evidence>
<dbReference type="Gene3D" id="1.20.1250.20">
    <property type="entry name" value="MFS general substrate transporter like domains"/>
    <property type="match status" value="1"/>
</dbReference>
<evidence type="ECO:0000313" key="10">
    <source>
        <dbReference type="Proteomes" id="UP000681340"/>
    </source>
</evidence>
<dbReference type="InterPro" id="IPR036259">
    <property type="entry name" value="MFS_trans_sf"/>
</dbReference>
<dbReference type="PANTHER" id="PTHR42718">
    <property type="entry name" value="MAJOR FACILITATOR SUPERFAMILY MULTIDRUG TRANSPORTER MFSC"/>
    <property type="match status" value="1"/>
</dbReference>
<dbReference type="Pfam" id="PF07690">
    <property type="entry name" value="MFS_1"/>
    <property type="match status" value="1"/>
</dbReference>
<proteinExistence type="predicted"/>
<dbReference type="InterPro" id="IPR004638">
    <property type="entry name" value="EmrB-like"/>
</dbReference>